<evidence type="ECO:0000313" key="3">
    <source>
        <dbReference type="EMBL" id="ORY73592.1"/>
    </source>
</evidence>
<feature type="domain" description="DUF2828" evidence="2">
    <location>
        <begin position="115"/>
        <end position="261"/>
    </location>
</feature>
<dbReference type="Pfam" id="PF11443">
    <property type="entry name" value="DUF2828"/>
    <property type="match status" value="1"/>
</dbReference>
<proteinExistence type="predicted"/>
<evidence type="ECO:0000313" key="4">
    <source>
        <dbReference type="Proteomes" id="UP000193467"/>
    </source>
</evidence>
<dbReference type="AlphaFoldDB" id="A0A1Y2EQ03"/>
<organism evidence="3 4">
    <name type="scientific">Leucosporidium creatinivorum</name>
    <dbReference type="NCBI Taxonomy" id="106004"/>
    <lineage>
        <taxon>Eukaryota</taxon>
        <taxon>Fungi</taxon>
        <taxon>Dikarya</taxon>
        <taxon>Basidiomycota</taxon>
        <taxon>Pucciniomycotina</taxon>
        <taxon>Microbotryomycetes</taxon>
        <taxon>Leucosporidiales</taxon>
        <taxon>Leucosporidium</taxon>
    </lineage>
</organism>
<dbReference type="OrthoDB" id="1149618at2759"/>
<name>A0A1Y2EQ03_9BASI</name>
<evidence type="ECO:0000259" key="2">
    <source>
        <dbReference type="Pfam" id="PF11443"/>
    </source>
</evidence>
<dbReference type="Proteomes" id="UP000193467">
    <property type="component" value="Unassembled WGS sequence"/>
</dbReference>
<sequence length="296" mass="32039">MRLIAGLGRRKPPLAGCSSLSAPRLLARLAARGVSTATEGVQLPQPLPFEPALHSADALESLLTSLRPLGSSVPKSLHAIKTHFNPFLDSQRTPELQVHEATENPTTETANLTLTDNLGVTNASTLSPTLDLFNELGSVEKDEMCELLDSAWKEDPLATLKIIWSARSIPRGKGEKEAWTRRVASLAEEHPQILLRNLENDVLPLDLIPKKSKAADQEQESNADLCEVEEEAAELTPASARSQGYLKDLLNLLYLSPLASTATPPPLLPSRSSRSPGAETQPRDGDQGRETGSTQR</sequence>
<dbReference type="PANTHER" id="PTHR31373:SF27">
    <property type="entry name" value="TROVE DOMAIN-CONTAINING PROTEIN"/>
    <property type="match status" value="1"/>
</dbReference>
<gene>
    <name evidence="3" type="ORF">BCR35DRAFT_354041</name>
</gene>
<accession>A0A1Y2EQ03</accession>
<evidence type="ECO:0000256" key="1">
    <source>
        <dbReference type="SAM" id="MobiDB-lite"/>
    </source>
</evidence>
<protein>
    <recommendedName>
        <fullName evidence="2">DUF2828 domain-containing protein</fullName>
    </recommendedName>
</protein>
<keyword evidence="4" id="KW-1185">Reference proteome</keyword>
<reference evidence="3 4" key="1">
    <citation type="submission" date="2016-07" db="EMBL/GenBank/DDBJ databases">
        <title>Pervasive Adenine N6-methylation of Active Genes in Fungi.</title>
        <authorList>
            <consortium name="DOE Joint Genome Institute"/>
            <person name="Mondo S.J."/>
            <person name="Dannebaum R.O."/>
            <person name="Kuo R.C."/>
            <person name="Labutti K."/>
            <person name="Haridas S."/>
            <person name="Kuo A."/>
            <person name="Salamov A."/>
            <person name="Ahrendt S.R."/>
            <person name="Lipzen A."/>
            <person name="Sullivan W."/>
            <person name="Andreopoulos W.B."/>
            <person name="Clum A."/>
            <person name="Lindquist E."/>
            <person name="Daum C."/>
            <person name="Ramamoorthy G.K."/>
            <person name="Gryganskyi A."/>
            <person name="Culley D."/>
            <person name="Magnuson J.K."/>
            <person name="James T.Y."/>
            <person name="O'Malley M.A."/>
            <person name="Stajich J.E."/>
            <person name="Spatafora J.W."/>
            <person name="Visel A."/>
            <person name="Grigoriev I.V."/>
        </authorList>
    </citation>
    <scope>NUCLEOTIDE SEQUENCE [LARGE SCALE GENOMIC DNA]</scope>
    <source>
        <strain evidence="3 4">62-1032</strain>
    </source>
</reference>
<dbReference type="PANTHER" id="PTHR31373">
    <property type="entry name" value="OS06G0652100 PROTEIN"/>
    <property type="match status" value="1"/>
</dbReference>
<feature type="region of interest" description="Disordered" evidence="1">
    <location>
        <begin position="260"/>
        <end position="296"/>
    </location>
</feature>
<dbReference type="InterPro" id="IPR011205">
    <property type="entry name" value="UCP015417_vWA"/>
</dbReference>
<comment type="caution">
    <text evidence="3">The sequence shown here is derived from an EMBL/GenBank/DDBJ whole genome shotgun (WGS) entry which is preliminary data.</text>
</comment>
<dbReference type="EMBL" id="MCGR01000045">
    <property type="protein sequence ID" value="ORY73592.1"/>
    <property type="molecule type" value="Genomic_DNA"/>
</dbReference>
<dbReference type="InterPro" id="IPR058580">
    <property type="entry name" value="DUF2828"/>
</dbReference>
<dbReference type="InParanoid" id="A0A1Y2EQ03"/>